<keyword evidence="5" id="KW-1015">Disulfide bond</keyword>
<evidence type="ECO:0000256" key="6">
    <source>
        <dbReference type="ARBA" id="ARBA00023319"/>
    </source>
</evidence>
<dbReference type="Proteomes" id="UP000000305">
    <property type="component" value="Unassembled WGS sequence"/>
</dbReference>
<dbReference type="FunFam" id="2.60.40.10:FF:001749">
    <property type="entry name" value="Neural/ectodermal development factor IMP-L2"/>
    <property type="match status" value="1"/>
</dbReference>
<dbReference type="SMART" id="SM00409">
    <property type="entry name" value="IG"/>
    <property type="match status" value="2"/>
</dbReference>
<dbReference type="AlphaFoldDB" id="E9HJ65"/>
<accession>E9HJ65</accession>
<dbReference type="PANTHER" id="PTHR10075">
    <property type="entry name" value="BASIGIN RELATED"/>
    <property type="match status" value="1"/>
</dbReference>
<name>E9HJ65_DAPPU</name>
<feature type="region of interest" description="Disordered" evidence="7">
    <location>
        <begin position="57"/>
        <end position="79"/>
    </location>
</feature>
<dbReference type="PANTHER" id="PTHR10075:SF109">
    <property type="entry name" value="NEURAL_ECTODERMAL DEVELOPMENT FACTOR IMP-L2"/>
    <property type="match status" value="1"/>
</dbReference>
<keyword evidence="11" id="KW-1185">Reference proteome</keyword>
<dbReference type="GO" id="GO:0005576">
    <property type="term" value="C:extracellular region"/>
    <property type="evidence" value="ECO:0007669"/>
    <property type="project" value="UniProtKB-SubCell"/>
</dbReference>
<dbReference type="eggNOG" id="KOG3510">
    <property type="taxonomic scope" value="Eukaryota"/>
</dbReference>
<organism evidence="10 11">
    <name type="scientific">Daphnia pulex</name>
    <name type="common">Water flea</name>
    <dbReference type="NCBI Taxonomy" id="6669"/>
    <lineage>
        <taxon>Eukaryota</taxon>
        <taxon>Metazoa</taxon>
        <taxon>Ecdysozoa</taxon>
        <taxon>Arthropoda</taxon>
        <taxon>Crustacea</taxon>
        <taxon>Branchiopoda</taxon>
        <taxon>Diplostraca</taxon>
        <taxon>Cladocera</taxon>
        <taxon>Anomopoda</taxon>
        <taxon>Daphniidae</taxon>
        <taxon>Daphnia</taxon>
    </lineage>
</organism>
<dbReference type="GO" id="GO:0030424">
    <property type="term" value="C:axon"/>
    <property type="evidence" value="ECO:0000318"/>
    <property type="project" value="GO_Central"/>
</dbReference>
<proteinExistence type="predicted"/>
<dbReference type="CDD" id="cd00096">
    <property type="entry name" value="Ig"/>
    <property type="match status" value="1"/>
</dbReference>
<evidence type="ECO:0000313" key="10">
    <source>
        <dbReference type="EMBL" id="EFX68188.1"/>
    </source>
</evidence>
<evidence type="ECO:0000256" key="8">
    <source>
        <dbReference type="SAM" id="SignalP"/>
    </source>
</evidence>
<evidence type="ECO:0000256" key="3">
    <source>
        <dbReference type="ARBA" id="ARBA00022729"/>
    </source>
</evidence>
<dbReference type="STRING" id="6669.E9HJ65"/>
<keyword evidence="4" id="KW-0677">Repeat</keyword>
<feature type="signal peptide" evidence="8">
    <location>
        <begin position="1"/>
        <end position="22"/>
    </location>
</feature>
<dbReference type="InParanoid" id="E9HJ65"/>
<dbReference type="Gene3D" id="2.60.40.10">
    <property type="entry name" value="Immunoglobulins"/>
    <property type="match status" value="2"/>
</dbReference>
<reference evidence="10 11" key="1">
    <citation type="journal article" date="2011" name="Science">
        <title>The ecoresponsive genome of Daphnia pulex.</title>
        <authorList>
            <person name="Colbourne J.K."/>
            <person name="Pfrender M.E."/>
            <person name="Gilbert D."/>
            <person name="Thomas W.K."/>
            <person name="Tucker A."/>
            <person name="Oakley T.H."/>
            <person name="Tokishita S."/>
            <person name="Aerts A."/>
            <person name="Arnold G.J."/>
            <person name="Basu M.K."/>
            <person name="Bauer D.J."/>
            <person name="Caceres C.E."/>
            <person name="Carmel L."/>
            <person name="Casola C."/>
            <person name="Choi J.H."/>
            <person name="Detter J.C."/>
            <person name="Dong Q."/>
            <person name="Dusheyko S."/>
            <person name="Eads B.D."/>
            <person name="Frohlich T."/>
            <person name="Geiler-Samerotte K.A."/>
            <person name="Gerlach D."/>
            <person name="Hatcher P."/>
            <person name="Jogdeo S."/>
            <person name="Krijgsveld J."/>
            <person name="Kriventseva E.V."/>
            <person name="Kultz D."/>
            <person name="Laforsch C."/>
            <person name="Lindquist E."/>
            <person name="Lopez J."/>
            <person name="Manak J.R."/>
            <person name="Muller J."/>
            <person name="Pangilinan J."/>
            <person name="Patwardhan R.P."/>
            <person name="Pitluck S."/>
            <person name="Pritham E.J."/>
            <person name="Rechtsteiner A."/>
            <person name="Rho M."/>
            <person name="Rogozin I.B."/>
            <person name="Sakarya O."/>
            <person name="Salamov A."/>
            <person name="Schaack S."/>
            <person name="Shapiro H."/>
            <person name="Shiga Y."/>
            <person name="Skalitzky C."/>
            <person name="Smith Z."/>
            <person name="Souvorov A."/>
            <person name="Sung W."/>
            <person name="Tang Z."/>
            <person name="Tsuchiya D."/>
            <person name="Tu H."/>
            <person name="Vos H."/>
            <person name="Wang M."/>
            <person name="Wolf Y.I."/>
            <person name="Yamagata H."/>
            <person name="Yamada T."/>
            <person name="Ye Y."/>
            <person name="Shaw J.R."/>
            <person name="Andrews J."/>
            <person name="Crease T.J."/>
            <person name="Tang H."/>
            <person name="Lucas S.M."/>
            <person name="Robertson H.M."/>
            <person name="Bork P."/>
            <person name="Koonin E.V."/>
            <person name="Zdobnov E.M."/>
            <person name="Grigoriev I.V."/>
            <person name="Lynch M."/>
            <person name="Boore J.L."/>
        </authorList>
    </citation>
    <scope>NUCLEOTIDE SEQUENCE [LARGE SCALE GENOMIC DNA]</scope>
</reference>
<dbReference type="KEGG" id="dpx:DAPPUDRAFT_330310"/>
<keyword evidence="6" id="KW-0393">Immunoglobulin domain</keyword>
<dbReference type="FunCoup" id="E9HJ65">
    <property type="interactions" value="30"/>
</dbReference>
<dbReference type="OMA" id="QTADWED"/>
<sequence>MKPTGIFTNVFLFLAALTLATAASLPLRRTSIFRDSETPRRQYEELIASRQIRSNFESSTSDDQVEKSSAAAGEPAGTLKFHIKPPSQLTVAMNDRLELICDVSGSPPPAVYWLKNGMPIPESPFDRDEIEEASNKISEIESLLPTRGLASTKARLLIDCVDGDAEAIYTCVAQSVNEKIVSSTYVHIEGEVAYNETTCTLRHETDSLPAIVFMWSGTYIDVEGRDAVILCRAAGNPSPNISWYTGDDRLITSGRHYQILPSGDLKIVNLRWNEHMGLYKCRAENEFGLDESVTFVYPVVPES</sequence>
<evidence type="ECO:0000259" key="9">
    <source>
        <dbReference type="PROSITE" id="PS50835"/>
    </source>
</evidence>
<evidence type="ECO:0000256" key="1">
    <source>
        <dbReference type="ARBA" id="ARBA00004613"/>
    </source>
</evidence>
<keyword evidence="3 8" id="KW-0732">Signal</keyword>
<keyword evidence="2" id="KW-0964">Secreted</keyword>
<dbReference type="InterPro" id="IPR007110">
    <property type="entry name" value="Ig-like_dom"/>
</dbReference>
<dbReference type="InterPro" id="IPR003599">
    <property type="entry name" value="Ig_sub"/>
</dbReference>
<evidence type="ECO:0000256" key="7">
    <source>
        <dbReference type="SAM" id="MobiDB-lite"/>
    </source>
</evidence>
<evidence type="ECO:0000256" key="5">
    <source>
        <dbReference type="ARBA" id="ARBA00023157"/>
    </source>
</evidence>
<dbReference type="InterPro" id="IPR013783">
    <property type="entry name" value="Ig-like_fold"/>
</dbReference>
<feature type="domain" description="Ig-like" evidence="9">
    <location>
        <begin position="209"/>
        <end position="294"/>
    </location>
</feature>
<dbReference type="SMART" id="SM00408">
    <property type="entry name" value="IGc2"/>
    <property type="match status" value="2"/>
</dbReference>
<dbReference type="PhylomeDB" id="E9HJ65"/>
<dbReference type="InterPro" id="IPR003598">
    <property type="entry name" value="Ig_sub2"/>
</dbReference>
<dbReference type="PROSITE" id="PS50835">
    <property type="entry name" value="IG_LIKE"/>
    <property type="match status" value="2"/>
</dbReference>
<dbReference type="GO" id="GO:0007156">
    <property type="term" value="P:homophilic cell adhesion via plasma membrane adhesion molecules"/>
    <property type="evidence" value="ECO:0000318"/>
    <property type="project" value="GO_Central"/>
</dbReference>
<comment type="subcellular location">
    <subcellularLocation>
        <location evidence="1">Secreted</location>
    </subcellularLocation>
</comment>
<evidence type="ECO:0000313" key="11">
    <source>
        <dbReference type="Proteomes" id="UP000000305"/>
    </source>
</evidence>
<evidence type="ECO:0000256" key="4">
    <source>
        <dbReference type="ARBA" id="ARBA00022737"/>
    </source>
</evidence>
<dbReference type="GO" id="GO:0005886">
    <property type="term" value="C:plasma membrane"/>
    <property type="evidence" value="ECO:0000318"/>
    <property type="project" value="GO_Central"/>
</dbReference>
<dbReference type="GO" id="GO:0007411">
    <property type="term" value="P:axon guidance"/>
    <property type="evidence" value="ECO:0000318"/>
    <property type="project" value="GO_Central"/>
</dbReference>
<protein>
    <recommendedName>
        <fullName evidence="9">Ig-like domain-containing protein</fullName>
    </recommendedName>
</protein>
<feature type="domain" description="Ig-like" evidence="9">
    <location>
        <begin position="75"/>
        <end position="182"/>
    </location>
</feature>
<dbReference type="GO" id="GO:0070593">
    <property type="term" value="P:dendrite self-avoidance"/>
    <property type="evidence" value="ECO:0000318"/>
    <property type="project" value="GO_Central"/>
</dbReference>
<dbReference type="OrthoDB" id="6332807at2759"/>
<evidence type="ECO:0000256" key="2">
    <source>
        <dbReference type="ARBA" id="ARBA00022525"/>
    </source>
</evidence>
<dbReference type="HOGENOM" id="CLU_072416_1_0_1"/>
<feature type="chain" id="PRO_5003241820" description="Ig-like domain-containing protein" evidence="8">
    <location>
        <begin position="23"/>
        <end position="303"/>
    </location>
</feature>
<dbReference type="SUPFAM" id="SSF48726">
    <property type="entry name" value="Immunoglobulin"/>
    <property type="match status" value="2"/>
</dbReference>
<dbReference type="EMBL" id="GL732660">
    <property type="protein sequence ID" value="EFX68188.1"/>
    <property type="molecule type" value="Genomic_DNA"/>
</dbReference>
<dbReference type="InterPro" id="IPR036179">
    <property type="entry name" value="Ig-like_dom_sf"/>
</dbReference>
<dbReference type="GO" id="GO:0098632">
    <property type="term" value="F:cell-cell adhesion mediator activity"/>
    <property type="evidence" value="ECO:0000318"/>
    <property type="project" value="GO_Central"/>
</dbReference>
<gene>
    <name evidence="10" type="ORF">DAPPUDRAFT_330310</name>
</gene>
<dbReference type="Pfam" id="PF13927">
    <property type="entry name" value="Ig_3"/>
    <property type="match status" value="2"/>
</dbReference>